<accession>A0A9K3KZC7</accession>
<evidence type="ECO:0000313" key="3">
    <source>
        <dbReference type="Proteomes" id="UP000693970"/>
    </source>
</evidence>
<dbReference type="AlphaFoldDB" id="A0A9K3KZC7"/>
<dbReference type="GO" id="GO:0004114">
    <property type="term" value="F:3',5'-cyclic-nucleotide phosphodiesterase activity"/>
    <property type="evidence" value="ECO:0007669"/>
    <property type="project" value="InterPro"/>
</dbReference>
<gene>
    <name evidence="2" type="ORF">IV203_008868</name>
</gene>
<organism evidence="2 3">
    <name type="scientific">Nitzschia inconspicua</name>
    <dbReference type="NCBI Taxonomy" id="303405"/>
    <lineage>
        <taxon>Eukaryota</taxon>
        <taxon>Sar</taxon>
        <taxon>Stramenopiles</taxon>
        <taxon>Ochrophyta</taxon>
        <taxon>Bacillariophyta</taxon>
        <taxon>Bacillariophyceae</taxon>
        <taxon>Bacillariophycidae</taxon>
        <taxon>Bacillariales</taxon>
        <taxon>Bacillariaceae</taxon>
        <taxon>Nitzschia</taxon>
    </lineage>
</organism>
<reference evidence="2" key="2">
    <citation type="submission" date="2021-04" db="EMBL/GenBank/DDBJ databases">
        <authorList>
            <person name="Podell S."/>
        </authorList>
    </citation>
    <scope>NUCLEOTIDE SEQUENCE</scope>
    <source>
        <strain evidence="2">Hildebrandi</strain>
    </source>
</reference>
<protein>
    <submittedName>
        <fullName evidence="2">3'5'-cyclic nucleotide phosphodiesterase</fullName>
    </submittedName>
</protein>
<name>A0A9K3KZC7_9STRA</name>
<keyword evidence="3" id="KW-1185">Reference proteome</keyword>
<dbReference type="OrthoDB" id="41650at2759"/>
<sequence length="171" mass="19900">MYPTSIAEHHSLELASQLLHQDCYHQLRRAIYSTVAEFEHFRQMLVNSVLVTDMMDKELQNERKDRWKKVFQNDTSKLTAAEQKNLINLQKTAVLETVIQVSDVSHTMHHCSRNALPFTHLVEHCFCMPLATKRNGEPRARKVLRNCMGCLVILYLLEGVKKKYQAAVQDY</sequence>
<dbReference type="Proteomes" id="UP000693970">
    <property type="component" value="Unassembled WGS sequence"/>
</dbReference>
<reference evidence="2" key="1">
    <citation type="journal article" date="2021" name="Sci. Rep.">
        <title>Diploid genomic architecture of Nitzschia inconspicua, an elite biomass production diatom.</title>
        <authorList>
            <person name="Oliver A."/>
            <person name="Podell S."/>
            <person name="Pinowska A."/>
            <person name="Traller J.C."/>
            <person name="Smith S.R."/>
            <person name="McClure R."/>
            <person name="Beliaev A."/>
            <person name="Bohutskyi P."/>
            <person name="Hill E.A."/>
            <person name="Rabines A."/>
            <person name="Zheng H."/>
            <person name="Allen L.Z."/>
            <person name="Kuo A."/>
            <person name="Grigoriev I.V."/>
            <person name="Allen A.E."/>
            <person name="Hazlebeck D."/>
            <person name="Allen E.E."/>
        </authorList>
    </citation>
    <scope>NUCLEOTIDE SEQUENCE</scope>
    <source>
        <strain evidence="2">Hildebrandi</strain>
    </source>
</reference>
<evidence type="ECO:0000259" key="1">
    <source>
        <dbReference type="Pfam" id="PF00233"/>
    </source>
</evidence>
<comment type="caution">
    <text evidence="2">The sequence shown here is derived from an EMBL/GenBank/DDBJ whole genome shotgun (WGS) entry which is preliminary data.</text>
</comment>
<dbReference type="InterPro" id="IPR002073">
    <property type="entry name" value="PDEase_catalytic_dom"/>
</dbReference>
<dbReference type="Pfam" id="PF00233">
    <property type="entry name" value="PDEase_I"/>
    <property type="match status" value="1"/>
</dbReference>
<dbReference type="GO" id="GO:0007165">
    <property type="term" value="P:signal transduction"/>
    <property type="evidence" value="ECO:0007669"/>
    <property type="project" value="InterPro"/>
</dbReference>
<proteinExistence type="predicted"/>
<evidence type="ECO:0000313" key="2">
    <source>
        <dbReference type="EMBL" id="KAG7352820.1"/>
    </source>
</evidence>
<dbReference type="EMBL" id="JAGRRH010000017">
    <property type="protein sequence ID" value="KAG7352820.1"/>
    <property type="molecule type" value="Genomic_DNA"/>
</dbReference>
<feature type="domain" description="PDEase" evidence="1">
    <location>
        <begin position="4"/>
        <end position="111"/>
    </location>
</feature>